<feature type="transmembrane region" description="Helical" evidence="1">
    <location>
        <begin position="271"/>
        <end position="287"/>
    </location>
</feature>
<dbReference type="KEGG" id="erwi:GN242_09730"/>
<evidence type="ECO:0000259" key="2">
    <source>
        <dbReference type="Pfam" id="PF01757"/>
    </source>
</evidence>
<dbReference type="Pfam" id="PF01757">
    <property type="entry name" value="Acyl_transf_3"/>
    <property type="match status" value="1"/>
</dbReference>
<reference evidence="3 6" key="1">
    <citation type="submission" date="2019-11" db="EMBL/GenBank/DDBJ databases">
        <title>Erwinia sp. nov., isolated from feces of birds in Tibet plateau of China.</title>
        <authorList>
            <person name="Ge Y."/>
        </authorList>
    </citation>
    <scope>NUCLEOTIDE SEQUENCE [LARGE SCALE GENOMIC DNA]</scope>
    <source>
        <strain evidence="3 6">J316</strain>
    </source>
</reference>
<sequence length="370" mass="41888">MRISYFNIQPLYQFLKQQLHGRLVVKNNILSITYLRAIACMLVVVCHAESFSAKLTPAYFTGLFGYGGAVGKLGVYLFFMISGYLMACVHWEDFGQGKMGLFVKKRLVRILPMYYLFTLITIMAWVVNPGWFPSTILTPIDDILSLLFIPSVYIKELDTLTPVLSVGWTLCYEMLFYLVFAVGMLFSRRSGMQFIFITIVALVVCGALANPRQPWSQFYTNEIMLYFLSGISCFMLQKRLSQRYAHSALSLTVIVVLLAISTLWLQGFPQLLLLSLCFFMLTGLEFSSGRQTRLTRIATGIGLASYSIYLCHRLFMGALEKVLHVLIPTPGTVTLYLAMVILSVASAVVGYLIYWLIEKRTTMAFRFKAG</sequence>
<keyword evidence="6" id="KW-1185">Reference proteome</keyword>
<keyword evidence="1" id="KW-0812">Transmembrane</keyword>
<dbReference type="PANTHER" id="PTHR23028:SF53">
    <property type="entry name" value="ACYL_TRANSF_3 DOMAIN-CONTAINING PROTEIN"/>
    <property type="match status" value="1"/>
</dbReference>
<dbReference type="EMBL" id="WLZX01000001">
    <property type="protein sequence ID" value="MTD25978.1"/>
    <property type="molecule type" value="Genomic_DNA"/>
</dbReference>
<dbReference type="Proteomes" id="UP000424752">
    <property type="component" value="Chromosome"/>
</dbReference>
<keyword evidence="1" id="KW-1133">Transmembrane helix</keyword>
<feature type="transmembrane region" description="Helical" evidence="1">
    <location>
        <begin position="335"/>
        <end position="357"/>
    </location>
</feature>
<evidence type="ECO:0000313" key="3">
    <source>
        <dbReference type="EMBL" id="MTD25978.1"/>
    </source>
</evidence>
<evidence type="ECO:0000313" key="6">
    <source>
        <dbReference type="Proteomes" id="UP000480164"/>
    </source>
</evidence>
<dbReference type="PANTHER" id="PTHR23028">
    <property type="entry name" value="ACETYLTRANSFERASE"/>
    <property type="match status" value="1"/>
</dbReference>
<keyword evidence="4" id="KW-0808">Transferase</keyword>
<feature type="transmembrane region" description="Helical" evidence="1">
    <location>
        <begin position="107"/>
        <end position="127"/>
    </location>
</feature>
<feature type="transmembrane region" description="Helical" evidence="1">
    <location>
        <begin position="166"/>
        <end position="187"/>
    </location>
</feature>
<evidence type="ECO:0000313" key="5">
    <source>
        <dbReference type="Proteomes" id="UP000424752"/>
    </source>
</evidence>
<keyword evidence="1" id="KW-0472">Membrane</keyword>
<reference evidence="4 5" key="2">
    <citation type="submission" date="2019-12" db="EMBL/GenBank/DDBJ databases">
        <title>Erwinia sp. nov., isolated from droppings of birds in the Qinghai-Tiebt plateau of China.</title>
        <authorList>
            <person name="Ge Y."/>
        </authorList>
    </citation>
    <scope>NUCLEOTIDE SEQUENCE [LARGE SCALE GENOMIC DNA]</scope>
    <source>
        <strain evidence="4 5">J780</strain>
    </source>
</reference>
<dbReference type="GO" id="GO:0000271">
    <property type="term" value="P:polysaccharide biosynthetic process"/>
    <property type="evidence" value="ECO:0007669"/>
    <property type="project" value="TreeGrafter"/>
</dbReference>
<accession>A0A6L6GK50</accession>
<feature type="domain" description="Acyltransferase 3" evidence="2">
    <location>
        <begin position="30"/>
        <end position="349"/>
    </location>
</feature>
<name>A0A6I6ESJ4_9GAMM</name>
<dbReference type="GO" id="GO:0016020">
    <property type="term" value="C:membrane"/>
    <property type="evidence" value="ECO:0007669"/>
    <property type="project" value="TreeGrafter"/>
</dbReference>
<evidence type="ECO:0000313" key="4">
    <source>
        <dbReference type="EMBL" id="QGU87482.1"/>
    </source>
</evidence>
<feature type="transmembrane region" description="Helical" evidence="1">
    <location>
        <begin position="63"/>
        <end position="86"/>
    </location>
</feature>
<feature type="transmembrane region" description="Helical" evidence="1">
    <location>
        <begin position="218"/>
        <end position="236"/>
    </location>
</feature>
<dbReference type="AlphaFoldDB" id="A0A6I6ESJ4"/>
<feature type="transmembrane region" description="Helical" evidence="1">
    <location>
        <begin position="248"/>
        <end position="265"/>
    </location>
</feature>
<dbReference type="InterPro" id="IPR050879">
    <property type="entry name" value="Acyltransferase_3"/>
</dbReference>
<feature type="transmembrane region" description="Helical" evidence="1">
    <location>
        <begin position="29"/>
        <end position="51"/>
    </location>
</feature>
<evidence type="ECO:0000256" key="1">
    <source>
        <dbReference type="SAM" id="Phobius"/>
    </source>
</evidence>
<dbReference type="EMBL" id="CP046509">
    <property type="protein sequence ID" value="QGU87482.1"/>
    <property type="molecule type" value="Genomic_DNA"/>
</dbReference>
<feature type="transmembrane region" description="Helical" evidence="1">
    <location>
        <begin position="294"/>
        <end position="315"/>
    </location>
</feature>
<feature type="transmembrane region" description="Helical" evidence="1">
    <location>
        <begin position="194"/>
        <end position="212"/>
    </location>
</feature>
<dbReference type="Proteomes" id="UP000480164">
    <property type="component" value="Unassembled WGS sequence"/>
</dbReference>
<dbReference type="InterPro" id="IPR002656">
    <property type="entry name" value="Acyl_transf_3_dom"/>
</dbReference>
<keyword evidence="4" id="KW-0012">Acyltransferase</keyword>
<dbReference type="GO" id="GO:0016747">
    <property type="term" value="F:acyltransferase activity, transferring groups other than amino-acyl groups"/>
    <property type="evidence" value="ECO:0007669"/>
    <property type="project" value="InterPro"/>
</dbReference>
<proteinExistence type="predicted"/>
<gene>
    <name evidence="3" type="ORF">GK011_03345</name>
    <name evidence="4" type="ORF">GN242_09730</name>
</gene>
<accession>A0A6I6ESJ4</accession>
<protein>
    <submittedName>
        <fullName evidence="4">Acyltransferase family protein</fullName>
    </submittedName>
</protein>
<organism evidence="4 5">
    <name type="scientific">Erwinia sorbitola</name>
    <dbReference type="NCBI Taxonomy" id="2681984"/>
    <lineage>
        <taxon>Bacteria</taxon>
        <taxon>Pseudomonadati</taxon>
        <taxon>Pseudomonadota</taxon>
        <taxon>Gammaproteobacteria</taxon>
        <taxon>Enterobacterales</taxon>
        <taxon>Erwiniaceae</taxon>
        <taxon>Erwinia</taxon>
    </lineage>
</organism>